<dbReference type="Pfam" id="PF00372">
    <property type="entry name" value="Hemocyanin_M"/>
    <property type="match status" value="1"/>
</dbReference>
<evidence type="ECO:0000256" key="3">
    <source>
        <dbReference type="ARBA" id="ARBA00009928"/>
    </source>
</evidence>
<dbReference type="RefSeq" id="XP_019932332.1">
    <property type="nucleotide sequence ID" value="XM_020076773.3"/>
</dbReference>
<dbReference type="InterPro" id="IPR013788">
    <property type="entry name" value="Hemocyanin/hexamerin"/>
</dbReference>
<dbReference type="InterPro" id="IPR005203">
    <property type="entry name" value="Hemocyanin_C"/>
</dbReference>
<evidence type="ECO:0000256" key="2">
    <source>
        <dbReference type="ARBA" id="ARBA00004613"/>
    </source>
</evidence>
<dbReference type="InterPro" id="IPR000896">
    <property type="entry name" value="Hemocyanin/hexamerin_mid_dom"/>
</dbReference>
<dbReference type="EnsemblMetazoa" id="AALFPA23_004823.R5987">
    <property type="protein sequence ID" value="AALFPA23_004823.P5987"/>
    <property type="gene ID" value="AALFPA23_004823"/>
</dbReference>
<dbReference type="InterPro" id="IPR005204">
    <property type="entry name" value="Hemocyanin_N"/>
</dbReference>
<dbReference type="InterPro" id="IPR014756">
    <property type="entry name" value="Ig_E-set"/>
</dbReference>
<dbReference type="Pfam" id="PF03723">
    <property type="entry name" value="Hemocyanin_C"/>
    <property type="match status" value="1"/>
</dbReference>
<evidence type="ECO:0000256" key="6">
    <source>
        <dbReference type="ARBA" id="ARBA00023002"/>
    </source>
</evidence>
<feature type="domain" description="Tyrosinase copper-binding" evidence="11">
    <location>
        <begin position="396"/>
        <end position="407"/>
    </location>
</feature>
<sequence>MNYKKNLLLLYDRPREPIFMGKGKSVFDVPDNYLTDRYRPIGPEIQNRFGELAEERIPVRSIALPDLRIPMSLGRQEQFSLFIPRHRKIAARLIDIFMGMRNIEELQSCAVFARDRINPYLFNYALSVALLHRRDTKNLDLPSVVEVFPDKYVDSRVFEQIREEATVVPEGMRMPIVIPKDFTASDLDEEHRLWYFREDIGVNLHHWHWHLVYPFEASNRAIVDKDRRGELFYYMHSQLIARYNFERFCNRLQRCKRLNNLREPIAEGYFPKLDSLVASRTWPGRVDNAVIKDLNRELDQIKQDVSDLERWIDRIYEAVHQGYVVDESGNRIFLDEEKGIDILGNIIESSILSPNRQLYGDMHNVGHVFLSYTHDPDHRHLESFGVMGDVATAMRDPVFYRWHSFIDDIFQEHKIKLPAYTKSQLTYEGISVTGIIVQSEGAPVNTMHTYWQQSDVDLSRGMDFVPRGNVFARFTHLQHAPFQYVIQIENASDAQRMGFVRIFMAPRNDERGQPMLFRDQRLFMVEMDKFLVALRPGSNRIRRRSNESTVTIPFERTFRNLDDKRPETGTPEEEAFNFCGCGWPAHMLVPKGLPEGFPTDLFVMVSNYEDDRVVQDLVGTCNDAASYCGVRDRLYPDRKAMGYPFDRLARSGVDRLSNFVTPNMAIQSVNVIHIDKTVPRT</sequence>
<accession>A0ABM1Y1H5</accession>
<comment type="similarity">
    <text evidence="3">Belongs to the tyrosinase family.</text>
</comment>
<dbReference type="SUPFAM" id="SSF81296">
    <property type="entry name" value="E set domains"/>
    <property type="match status" value="1"/>
</dbReference>
<dbReference type="Pfam" id="PF03722">
    <property type="entry name" value="Hemocyanin_N"/>
    <property type="match status" value="1"/>
</dbReference>
<dbReference type="Proteomes" id="UP000069940">
    <property type="component" value="Unassembled WGS sequence"/>
</dbReference>
<evidence type="ECO:0000256" key="8">
    <source>
        <dbReference type="ARBA" id="ARBA00023033"/>
    </source>
</evidence>
<comment type="cofactor">
    <cofactor evidence="1">
        <name>Cu(2+)</name>
        <dbReference type="ChEBI" id="CHEBI:29036"/>
    </cofactor>
</comment>
<keyword evidence="8" id="KW-0503">Monooxygenase</keyword>
<dbReference type="InterPro" id="IPR002227">
    <property type="entry name" value="Tyrosinase_Cu-bd"/>
</dbReference>
<keyword evidence="9" id="KW-0470">Melanin biosynthesis</keyword>
<proteinExistence type="inferred from homology"/>
<evidence type="ECO:0000313" key="12">
    <source>
        <dbReference type="EnsemblMetazoa" id="AALFPA23_004823.P5987"/>
    </source>
</evidence>
<protein>
    <recommendedName>
        <fullName evidence="11">Tyrosinase copper-binding domain-containing protein</fullName>
    </recommendedName>
</protein>
<comment type="subcellular location">
    <subcellularLocation>
        <location evidence="2">Secreted</location>
    </subcellularLocation>
</comment>
<evidence type="ECO:0000256" key="10">
    <source>
        <dbReference type="ARBA" id="ARBA00023157"/>
    </source>
</evidence>
<evidence type="ECO:0000259" key="11">
    <source>
        <dbReference type="PROSITE" id="PS00498"/>
    </source>
</evidence>
<keyword evidence="10" id="KW-1015">Disulfide bond</keyword>
<dbReference type="Gene3D" id="1.10.1280.10">
    <property type="entry name" value="Di-copper center containing domain from catechol oxidase"/>
    <property type="match status" value="1"/>
</dbReference>
<evidence type="ECO:0000313" key="13">
    <source>
        <dbReference type="Proteomes" id="UP000069940"/>
    </source>
</evidence>
<dbReference type="PANTHER" id="PTHR11511">
    <property type="entry name" value="LARVAL STORAGE PROTEIN/PHENOLOXIDASE"/>
    <property type="match status" value="1"/>
</dbReference>
<keyword evidence="4" id="KW-0964">Secreted</keyword>
<keyword evidence="6" id="KW-0560">Oxidoreductase</keyword>
<dbReference type="InterPro" id="IPR036697">
    <property type="entry name" value="Hemocyanin_N_sf"/>
</dbReference>
<dbReference type="Gene3D" id="2.60.40.1520">
    <property type="entry name" value="Hemocyanin, C-terminal domain"/>
    <property type="match status" value="1"/>
</dbReference>
<dbReference type="SUPFAM" id="SSF48056">
    <property type="entry name" value="Di-copper centre-containing domain"/>
    <property type="match status" value="1"/>
</dbReference>
<keyword evidence="5" id="KW-0479">Metal-binding</keyword>
<dbReference type="GeneID" id="109622447"/>
<dbReference type="SUPFAM" id="SSF48050">
    <property type="entry name" value="Hemocyanin, N-terminal domain"/>
    <property type="match status" value="1"/>
</dbReference>
<name>A0ABM1Y1H5_AEDAL</name>
<reference evidence="13" key="1">
    <citation type="journal article" date="2015" name="Proc. Natl. Acad. Sci. U.S.A.">
        <title>Genome sequence of the Asian Tiger mosquito, Aedes albopictus, reveals insights into its biology, genetics, and evolution.</title>
        <authorList>
            <person name="Chen X.G."/>
            <person name="Jiang X."/>
            <person name="Gu J."/>
            <person name="Xu M."/>
            <person name="Wu Y."/>
            <person name="Deng Y."/>
            <person name="Zhang C."/>
            <person name="Bonizzoni M."/>
            <person name="Dermauw W."/>
            <person name="Vontas J."/>
            <person name="Armbruster P."/>
            <person name="Huang X."/>
            <person name="Yang Y."/>
            <person name="Zhang H."/>
            <person name="He W."/>
            <person name="Peng H."/>
            <person name="Liu Y."/>
            <person name="Wu K."/>
            <person name="Chen J."/>
            <person name="Lirakis M."/>
            <person name="Topalis P."/>
            <person name="Van Leeuwen T."/>
            <person name="Hall A.B."/>
            <person name="Jiang X."/>
            <person name="Thorpe C."/>
            <person name="Mueller R.L."/>
            <person name="Sun C."/>
            <person name="Waterhouse R.M."/>
            <person name="Yan G."/>
            <person name="Tu Z.J."/>
            <person name="Fang X."/>
            <person name="James A.A."/>
        </authorList>
    </citation>
    <scope>NUCLEOTIDE SEQUENCE [LARGE SCALE GENOMIC DNA]</scope>
    <source>
        <strain evidence="13">Foshan</strain>
    </source>
</reference>
<evidence type="ECO:0000256" key="7">
    <source>
        <dbReference type="ARBA" id="ARBA00023008"/>
    </source>
</evidence>
<reference evidence="12" key="2">
    <citation type="submission" date="2025-05" db="UniProtKB">
        <authorList>
            <consortium name="EnsemblMetazoa"/>
        </authorList>
    </citation>
    <scope>IDENTIFICATION</scope>
    <source>
        <strain evidence="12">Foshan</strain>
    </source>
</reference>
<evidence type="ECO:0000256" key="9">
    <source>
        <dbReference type="ARBA" id="ARBA00023101"/>
    </source>
</evidence>
<dbReference type="PRINTS" id="PR00187">
    <property type="entry name" value="HAEMOCYANIN"/>
</dbReference>
<evidence type="ECO:0000256" key="5">
    <source>
        <dbReference type="ARBA" id="ARBA00022723"/>
    </source>
</evidence>
<dbReference type="PROSITE" id="PS00210">
    <property type="entry name" value="HEMOCYANIN_2"/>
    <property type="match status" value="1"/>
</dbReference>
<dbReference type="InterPro" id="IPR037020">
    <property type="entry name" value="Hemocyanin_C_sf"/>
</dbReference>
<evidence type="ECO:0000256" key="4">
    <source>
        <dbReference type="ARBA" id="ARBA00022525"/>
    </source>
</evidence>
<keyword evidence="13" id="KW-1185">Reference proteome</keyword>
<dbReference type="PROSITE" id="PS00498">
    <property type="entry name" value="TYROSINASE_2"/>
    <property type="match status" value="1"/>
</dbReference>
<keyword evidence="7" id="KW-0186">Copper</keyword>
<dbReference type="PROSITE" id="PS00209">
    <property type="entry name" value="HEMOCYANIN_1"/>
    <property type="match status" value="1"/>
</dbReference>
<dbReference type="Gene3D" id="1.20.1370.10">
    <property type="entry name" value="Hemocyanin, N-terminal domain"/>
    <property type="match status" value="1"/>
</dbReference>
<evidence type="ECO:0000256" key="1">
    <source>
        <dbReference type="ARBA" id="ARBA00001973"/>
    </source>
</evidence>
<organism evidence="12 13">
    <name type="scientific">Aedes albopictus</name>
    <name type="common">Asian tiger mosquito</name>
    <name type="synonym">Stegomyia albopicta</name>
    <dbReference type="NCBI Taxonomy" id="7160"/>
    <lineage>
        <taxon>Eukaryota</taxon>
        <taxon>Metazoa</taxon>
        <taxon>Ecdysozoa</taxon>
        <taxon>Arthropoda</taxon>
        <taxon>Hexapoda</taxon>
        <taxon>Insecta</taxon>
        <taxon>Pterygota</taxon>
        <taxon>Neoptera</taxon>
        <taxon>Endopterygota</taxon>
        <taxon>Diptera</taxon>
        <taxon>Nematocera</taxon>
        <taxon>Culicoidea</taxon>
        <taxon>Culicidae</taxon>
        <taxon>Culicinae</taxon>
        <taxon>Aedini</taxon>
        <taxon>Aedes</taxon>
        <taxon>Stegomyia</taxon>
    </lineage>
</organism>
<dbReference type="InterPro" id="IPR008922">
    <property type="entry name" value="Di-copper_centre_dom_sf"/>
</dbReference>
<dbReference type="PANTHER" id="PTHR11511:SF4">
    <property type="entry name" value="PHENOLOXIDASE 2-RELATED"/>
    <property type="match status" value="1"/>
</dbReference>